<evidence type="ECO:0000259" key="6">
    <source>
        <dbReference type="PROSITE" id="PS01180"/>
    </source>
</evidence>
<reference evidence="8" key="1">
    <citation type="submission" date="2022-03" db="EMBL/GenBank/DDBJ databases">
        <authorList>
            <person name="Alioto T."/>
            <person name="Alioto T."/>
            <person name="Gomez Garrido J."/>
        </authorList>
    </citation>
    <scope>NUCLEOTIDE SEQUENCE</scope>
</reference>
<dbReference type="PROSITE" id="PS51034">
    <property type="entry name" value="ZP_2"/>
    <property type="match status" value="1"/>
</dbReference>
<accession>A0AAD1WRA9</accession>
<dbReference type="FunFam" id="2.60.40.4100:FF:000005">
    <property type="entry name" value="Deleted in malignant brain tumors 1"/>
    <property type="match status" value="1"/>
</dbReference>
<dbReference type="Pfam" id="PF00100">
    <property type="entry name" value="Zona_pellucida"/>
    <property type="match status" value="1"/>
</dbReference>
<dbReference type="SUPFAM" id="SSF49854">
    <property type="entry name" value="Spermadhesin, CUB domain"/>
    <property type="match status" value="2"/>
</dbReference>
<dbReference type="InterPro" id="IPR000859">
    <property type="entry name" value="CUB_dom"/>
</dbReference>
<evidence type="ECO:0000256" key="4">
    <source>
        <dbReference type="SAM" id="Phobius"/>
    </source>
</evidence>
<gene>
    <name evidence="8" type="ORF">PECUL_23A055288</name>
</gene>
<protein>
    <submittedName>
        <fullName evidence="8">CUB and zona pellucida-like domain-containing 1</fullName>
    </submittedName>
</protein>
<dbReference type="CDD" id="cd00041">
    <property type="entry name" value="CUB"/>
    <property type="match status" value="1"/>
</dbReference>
<dbReference type="FunFam" id="2.60.120.290:FF:000005">
    <property type="entry name" value="Procollagen C-endopeptidase enhancer 1"/>
    <property type="match status" value="1"/>
</dbReference>
<evidence type="ECO:0000256" key="1">
    <source>
        <dbReference type="ARBA" id="ARBA00022729"/>
    </source>
</evidence>
<feature type="domain" description="CUB" evidence="6">
    <location>
        <begin position="13"/>
        <end position="141"/>
    </location>
</feature>
<dbReference type="PANTHER" id="PTHR14002">
    <property type="entry name" value="ENDOGLIN/TGF-BETA RECEPTOR TYPE III"/>
    <property type="match status" value="1"/>
</dbReference>
<dbReference type="InterPro" id="IPR055356">
    <property type="entry name" value="ZP-N"/>
</dbReference>
<dbReference type="InterPro" id="IPR042235">
    <property type="entry name" value="ZP-C_dom"/>
</dbReference>
<dbReference type="Gene3D" id="2.60.40.3210">
    <property type="entry name" value="Zona pellucida, ZP-N domain"/>
    <property type="match status" value="1"/>
</dbReference>
<dbReference type="SMART" id="SM00042">
    <property type="entry name" value="CUB"/>
    <property type="match status" value="2"/>
</dbReference>
<dbReference type="Gene3D" id="2.60.120.290">
    <property type="entry name" value="Spermadhesin, CUB domain"/>
    <property type="match status" value="2"/>
</dbReference>
<keyword evidence="4" id="KW-1133">Transmembrane helix</keyword>
<dbReference type="EMBL" id="OW240922">
    <property type="protein sequence ID" value="CAH2322800.1"/>
    <property type="molecule type" value="Genomic_DNA"/>
</dbReference>
<keyword evidence="9" id="KW-1185">Reference proteome</keyword>
<evidence type="ECO:0000256" key="5">
    <source>
        <dbReference type="SAM" id="SignalP"/>
    </source>
</evidence>
<dbReference type="InterPro" id="IPR035914">
    <property type="entry name" value="Sperma_CUB_dom_sf"/>
</dbReference>
<keyword evidence="4" id="KW-0472">Membrane</keyword>
<keyword evidence="1 5" id="KW-0732">Signal</keyword>
<dbReference type="PANTHER" id="PTHR14002:SF27">
    <property type="entry name" value="CUB AND ZONA PELLUCIDA-LIKE DOMAIN-CONTAINING PROTEIN 1"/>
    <property type="match status" value="1"/>
</dbReference>
<evidence type="ECO:0000313" key="8">
    <source>
        <dbReference type="EMBL" id="CAH2322800.1"/>
    </source>
</evidence>
<evidence type="ECO:0000313" key="9">
    <source>
        <dbReference type="Proteomes" id="UP001295444"/>
    </source>
</evidence>
<dbReference type="Pfam" id="PF00431">
    <property type="entry name" value="CUB"/>
    <property type="match status" value="1"/>
</dbReference>
<sequence>MPLLGILTFFILCASTSLAQDKSVDLQTRCGASFSDIYKPVQIQVNEDSDCTWSIVRPANETTRIVFSILDLNTAADCSQENVTVLDQNLQVLGVLCPNSPRIDVFETPGSAYLRVSTNSDALVRTVYLMYYSFAPGNEAAVCGGQINGYSGSISSPNYPSRHPHFAYCVWHLETPKNTKIDLSFTEIFLEVDAVCRFDFIALYDGPTTNSPILDVLCGRTVAELETTSNTLTVVLSTDYANSYYGFNLNYVALPENNSSSLFCSGEKMTVIFDPSYINSLGYNANELTLIDTSCGPVSSNPIAFNVPYTSCGTVRKVEDHVISYTNIITAISTGVITRRKKIEFVMTCELDNESIVEIMYVTENDIIQESQETGKYDVSLSFYQTQDFTTPVLESPYYIELNNTLFLQATLKTQDPGLTLFTESCFASSKSNFSDPTYSLLQNGCAKDRTYHNFPSGSGFARFSFSAFKFIEEYPSVYLQCRVVICDANDPGSRCNQGCITRNRRDLGSNVRKVSAVVGPIRLKRQSDVDPLGPVSEKRGEDSTSETSNIYLFGILVLVVNVLLVAFIVLRNSRKKPNSYEYQALPTE</sequence>
<feature type="signal peptide" evidence="5">
    <location>
        <begin position="1"/>
        <end position="19"/>
    </location>
</feature>
<dbReference type="Gene3D" id="2.60.40.4100">
    <property type="entry name" value="Zona pellucida, ZP-C domain"/>
    <property type="match status" value="1"/>
</dbReference>
<feature type="transmembrane region" description="Helical" evidence="4">
    <location>
        <begin position="551"/>
        <end position="571"/>
    </location>
</feature>
<name>A0AAD1WRA9_PELCU</name>
<dbReference type="Proteomes" id="UP001295444">
    <property type="component" value="Chromosome 11"/>
</dbReference>
<feature type="domain" description="CUB" evidence="6">
    <location>
        <begin position="143"/>
        <end position="254"/>
    </location>
</feature>
<dbReference type="InterPro" id="IPR001507">
    <property type="entry name" value="ZP_dom"/>
</dbReference>
<evidence type="ECO:0000256" key="2">
    <source>
        <dbReference type="ARBA" id="ARBA00023157"/>
    </source>
</evidence>
<dbReference type="SMART" id="SM00241">
    <property type="entry name" value="ZP"/>
    <property type="match status" value="1"/>
</dbReference>
<keyword evidence="2" id="KW-1015">Disulfide bond</keyword>
<feature type="domain" description="ZP" evidence="7">
    <location>
        <begin position="263"/>
        <end position="503"/>
    </location>
</feature>
<comment type="caution">
    <text evidence="3">Lacks conserved residue(s) required for the propagation of feature annotation.</text>
</comment>
<dbReference type="PROSITE" id="PS01180">
    <property type="entry name" value="CUB"/>
    <property type="match status" value="2"/>
</dbReference>
<evidence type="ECO:0000256" key="3">
    <source>
        <dbReference type="PROSITE-ProRule" id="PRU00059"/>
    </source>
</evidence>
<dbReference type="Pfam" id="PF23344">
    <property type="entry name" value="ZP-N"/>
    <property type="match status" value="1"/>
</dbReference>
<evidence type="ECO:0000259" key="7">
    <source>
        <dbReference type="PROSITE" id="PS51034"/>
    </source>
</evidence>
<dbReference type="AlphaFoldDB" id="A0AAD1WRA9"/>
<keyword evidence="4" id="KW-0812">Transmembrane</keyword>
<organism evidence="8 9">
    <name type="scientific">Pelobates cultripes</name>
    <name type="common">Western spadefoot toad</name>
    <dbReference type="NCBI Taxonomy" id="61616"/>
    <lineage>
        <taxon>Eukaryota</taxon>
        <taxon>Metazoa</taxon>
        <taxon>Chordata</taxon>
        <taxon>Craniata</taxon>
        <taxon>Vertebrata</taxon>
        <taxon>Euteleostomi</taxon>
        <taxon>Amphibia</taxon>
        <taxon>Batrachia</taxon>
        <taxon>Anura</taxon>
        <taxon>Pelobatoidea</taxon>
        <taxon>Pelobatidae</taxon>
        <taxon>Pelobates</taxon>
    </lineage>
</organism>
<feature type="chain" id="PRO_5041982474" evidence="5">
    <location>
        <begin position="20"/>
        <end position="589"/>
    </location>
</feature>
<dbReference type="InterPro" id="IPR055355">
    <property type="entry name" value="ZP-C"/>
</dbReference>
<proteinExistence type="predicted"/>